<protein>
    <recommendedName>
        <fullName evidence="9">4-hydroxybenzoate polyprenyltransferase, mitochondrial</fullName>
        <shortName evidence="9">4-HB polyprenyltransferase</shortName>
        <ecNumber evidence="9">2.5.1.39</ecNumber>
    </recommendedName>
    <alternativeName>
        <fullName evidence="9">Para-hydroxybenzoate--polyprenyltransferase</fullName>
        <shortName evidence="9">PHB:PPT</shortName>
        <shortName evidence="9">PHB:polyprenyltransferase</shortName>
    </alternativeName>
</protein>
<keyword evidence="9" id="KW-0831">Ubiquinone biosynthesis</keyword>
<keyword evidence="8 9" id="KW-0472">Membrane</keyword>
<dbReference type="GO" id="GO:0005743">
    <property type="term" value="C:mitochondrial inner membrane"/>
    <property type="evidence" value="ECO:0007669"/>
    <property type="project" value="UniProtKB-SubCell"/>
</dbReference>
<dbReference type="OrthoDB" id="18170at2759"/>
<keyword evidence="9" id="KW-0999">Mitochondrion inner membrane</keyword>
<evidence type="ECO:0000256" key="2">
    <source>
        <dbReference type="ARBA" id="ARBA00004141"/>
    </source>
</evidence>
<keyword evidence="6 9" id="KW-0812">Transmembrane</keyword>
<dbReference type="FunFam" id="1.10.357.140:FF:000008">
    <property type="entry name" value="4-hydroxybenzoate octaprenyltransferase"/>
    <property type="match status" value="1"/>
</dbReference>
<dbReference type="Proteomes" id="UP000696280">
    <property type="component" value="Unassembled WGS sequence"/>
</dbReference>
<evidence type="ECO:0000256" key="9">
    <source>
        <dbReference type="HAMAP-Rule" id="MF_03189"/>
    </source>
</evidence>
<feature type="transmembrane region" description="Helical" evidence="9">
    <location>
        <begin position="166"/>
        <end position="186"/>
    </location>
</feature>
<evidence type="ECO:0000256" key="5">
    <source>
        <dbReference type="ARBA" id="ARBA00022679"/>
    </source>
</evidence>
<proteinExistence type="inferred from homology"/>
<feature type="transmembrane region" description="Helical" evidence="9">
    <location>
        <begin position="42"/>
        <end position="61"/>
    </location>
</feature>
<comment type="cofactor">
    <cofactor evidence="1 9">
        <name>Mg(2+)</name>
        <dbReference type="ChEBI" id="CHEBI:18420"/>
    </cofactor>
</comment>
<dbReference type="GO" id="GO:0008299">
    <property type="term" value="P:isoprenoid biosynthetic process"/>
    <property type="evidence" value="ECO:0007669"/>
    <property type="project" value="UniProtKB-UniRule"/>
</dbReference>
<organism evidence="10 11">
    <name type="scientific">Hymenoscyphus fraxineus</name>
    <dbReference type="NCBI Taxonomy" id="746836"/>
    <lineage>
        <taxon>Eukaryota</taxon>
        <taxon>Fungi</taxon>
        <taxon>Dikarya</taxon>
        <taxon>Ascomycota</taxon>
        <taxon>Pezizomycotina</taxon>
        <taxon>Leotiomycetes</taxon>
        <taxon>Helotiales</taxon>
        <taxon>Helotiaceae</taxon>
        <taxon>Hymenoscyphus</taxon>
    </lineage>
</organism>
<dbReference type="FunFam" id="1.20.120.1780:FF:000001">
    <property type="entry name" value="4-hydroxybenzoate octaprenyltransferase"/>
    <property type="match status" value="1"/>
</dbReference>
<comment type="subcellular location">
    <subcellularLocation>
        <location evidence="2">Membrane</location>
        <topology evidence="2">Multi-pass membrane protein</topology>
    </subcellularLocation>
    <subcellularLocation>
        <location evidence="9">Mitochondrion inner membrane</location>
        <topology evidence="9">Multi-pass membrane protein</topology>
        <orientation evidence="9">Matrix side</orientation>
    </subcellularLocation>
</comment>
<evidence type="ECO:0000256" key="6">
    <source>
        <dbReference type="ARBA" id="ARBA00022692"/>
    </source>
</evidence>
<dbReference type="EC" id="2.5.1.39" evidence="9"/>
<comment type="pathway">
    <text evidence="3">Secondary metabolite biosynthesis.</text>
</comment>
<evidence type="ECO:0000256" key="7">
    <source>
        <dbReference type="ARBA" id="ARBA00022989"/>
    </source>
</evidence>
<dbReference type="Gene3D" id="1.20.120.1780">
    <property type="entry name" value="UbiA prenyltransferase"/>
    <property type="match status" value="1"/>
</dbReference>
<reference evidence="10" key="1">
    <citation type="submission" date="2021-07" db="EMBL/GenBank/DDBJ databases">
        <authorList>
            <person name="Durling M."/>
        </authorList>
    </citation>
    <scope>NUCLEOTIDE SEQUENCE</scope>
</reference>
<keyword evidence="11" id="KW-1185">Reference proteome</keyword>
<comment type="catalytic activity">
    <reaction evidence="9">
        <text>an all-trans-polyprenyl diphosphate + 4-hydroxybenzoate = a 4-hydroxy-3-(all-trans-polyprenyl)benzoate + diphosphate</text>
        <dbReference type="Rhea" id="RHEA:44504"/>
        <dbReference type="Rhea" id="RHEA-COMP:9514"/>
        <dbReference type="Rhea" id="RHEA-COMP:9564"/>
        <dbReference type="ChEBI" id="CHEBI:17879"/>
        <dbReference type="ChEBI" id="CHEBI:33019"/>
        <dbReference type="ChEBI" id="CHEBI:58914"/>
        <dbReference type="ChEBI" id="CHEBI:78396"/>
        <dbReference type="EC" id="2.5.1.39"/>
    </reaction>
</comment>
<keyword evidence="9" id="KW-0496">Mitochondrion</keyword>
<keyword evidence="5 9" id="KW-0808">Transferase</keyword>
<comment type="similarity">
    <text evidence="4 9">Belongs to the UbiA prenyltransferase family.</text>
</comment>
<evidence type="ECO:0000313" key="11">
    <source>
        <dbReference type="Proteomes" id="UP000696280"/>
    </source>
</evidence>
<name>A0A9N9L6H1_9HELO</name>
<evidence type="ECO:0000313" key="10">
    <source>
        <dbReference type="EMBL" id="CAG8960344.1"/>
    </source>
</evidence>
<dbReference type="InterPro" id="IPR039653">
    <property type="entry name" value="Prenyltransferase"/>
</dbReference>
<evidence type="ECO:0000256" key="8">
    <source>
        <dbReference type="ARBA" id="ARBA00023136"/>
    </source>
</evidence>
<evidence type="ECO:0000256" key="1">
    <source>
        <dbReference type="ARBA" id="ARBA00001946"/>
    </source>
</evidence>
<sequence>MKSSTPQDLVQQYGGGHTGGWVDLLPSSWIPYVQLARLSPPIGISLIYLPHIFGTILAGTLQRAPVLEVLKVSVLLLGGSFFFSNAAHGWNDIVDAEVDKKVARTRTRPIPRGAMSKQAAFMFATTQAIGAAAFLSVLPPKTALYATMNILATLYYPHAKRHTNMVQMILGFCLAWGVIIGIAAMGLDPIFGADKSPIFLFLGCVAWTTIYDTIYAHQDVEDDLKIGVKSTAVFFGQQTKPFLWLVLGFMLFSLVGCGYTAGLGLLYHIMAVSGTAVSMGLMIRNVDLRSSSSCWSAFRNGFWLPGGFLMGGLLCEYVKGCHL</sequence>
<dbReference type="AlphaFoldDB" id="A0A9N9L6H1"/>
<feature type="transmembrane region" description="Helical" evidence="9">
    <location>
        <begin position="119"/>
        <end position="137"/>
    </location>
</feature>
<keyword evidence="9" id="KW-0414">Isoprene biosynthesis</keyword>
<dbReference type="Pfam" id="PF01040">
    <property type="entry name" value="UbiA"/>
    <property type="match status" value="1"/>
</dbReference>
<dbReference type="CDD" id="cd13959">
    <property type="entry name" value="PT_UbiA_COQ2"/>
    <property type="match status" value="1"/>
</dbReference>
<dbReference type="PANTHER" id="PTHR11048:SF28">
    <property type="entry name" value="4-HYDROXYBENZOATE POLYPRENYLTRANSFERASE, MITOCHONDRIAL"/>
    <property type="match status" value="1"/>
</dbReference>
<evidence type="ECO:0000256" key="4">
    <source>
        <dbReference type="ARBA" id="ARBA00005985"/>
    </source>
</evidence>
<dbReference type="InterPro" id="IPR006370">
    <property type="entry name" value="HB_polyprenyltransferase-like"/>
</dbReference>
<accession>A0A9N9L6H1</accession>
<feature type="transmembrane region" description="Helical" evidence="9">
    <location>
        <begin position="242"/>
        <end position="261"/>
    </location>
</feature>
<dbReference type="GO" id="GO:0008412">
    <property type="term" value="F:4-hydroxybenzoate polyprenyltransferase activity"/>
    <property type="evidence" value="ECO:0007669"/>
    <property type="project" value="UniProtKB-EC"/>
</dbReference>
<comment type="caution">
    <text evidence="10">The sequence shown here is derived from an EMBL/GenBank/DDBJ whole genome shotgun (WGS) entry which is preliminary data.</text>
</comment>
<dbReference type="GO" id="GO:0006744">
    <property type="term" value="P:ubiquinone biosynthetic process"/>
    <property type="evidence" value="ECO:0007669"/>
    <property type="project" value="UniProtKB-UniRule"/>
</dbReference>
<evidence type="ECO:0000256" key="3">
    <source>
        <dbReference type="ARBA" id="ARBA00005179"/>
    </source>
</evidence>
<dbReference type="HAMAP" id="MF_01635">
    <property type="entry name" value="UbiA"/>
    <property type="match status" value="1"/>
</dbReference>
<dbReference type="PANTHER" id="PTHR11048">
    <property type="entry name" value="PRENYLTRANSFERASES"/>
    <property type="match status" value="1"/>
</dbReference>
<keyword evidence="7 9" id="KW-1133">Transmembrane helix</keyword>
<dbReference type="InterPro" id="IPR044878">
    <property type="entry name" value="UbiA_sf"/>
</dbReference>
<comment type="pathway">
    <text evidence="9">Cofactor biosynthesis; ubiquinone biosynthesis.</text>
</comment>
<dbReference type="Gene3D" id="1.10.357.140">
    <property type="entry name" value="UbiA prenyltransferase"/>
    <property type="match status" value="1"/>
</dbReference>
<dbReference type="EMBL" id="CAJVRL010000098">
    <property type="protein sequence ID" value="CAG8960344.1"/>
    <property type="molecule type" value="Genomic_DNA"/>
</dbReference>
<dbReference type="InterPro" id="IPR000537">
    <property type="entry name" value="UbiA_prenyltransferase"/>
</dbReference>
<comment type="function">
    <text evidence="9">Catalyzes the prenylation of para-hydroxybenzoate (PHB) with an all-trans polyprenyl group. Mediates the second step in the final reaction sequence of coenzyme Q (CoQ) biosynthesis, which is the condensation of the polyisoprenoid side chain with PHB, generating the first membrane-bound Q intermediate.</text>
</comment>
<gene>
    <name evidence="10" type="ORF">HYFRA_00012418</name>
</gene>